<evidence type="ECO:0000313" key="9">
    <source>
        <dbReference type="Proteomes" id="UP001165962"/>
    </source>
</evidence>
<dbReference type="Pfam" id="PF09479">
    <property type="entry name" value="Flg_new"/>
    <property type="match status" value="1"/>
</dbReference>
<feature type="compositionally biased region" description="Low complexity" evidence="4">
    <location>
        <begin position="1834"/>
        <end position="1869"/>
    </location>
</feature>
<feature type="domain" description="SLH" evidence="7">
    <location>
        <begin position="2028"/>
        <end position="2088"/>
    </location>
</feature>
<proteinExistence type="inferred from homology"/>
<keyword evidence="3" id="KW-0119">Carbohydrate metabolism</keyword>
<evidence type="ECO:0000259" key="7">
    <source>
        <dbReference type="PROSITE" id="PS51272"/>
    </source>
</evidence>
<protein>
    <submittedName>
        <fullName evidence="8">Uncharacterized protein</fullName>
    </submittedName>
</protein>
<dbReference type="CDD" id="cd00063">
    <property type="entry name" value="FN3"/>
    <property type="match status" value="3"/>
</dbReference>
<feature type="domain" description="Fibronectin type-III" evidence="6">
    <location>
        <begin position="1645"/>
        <end position="1731"/>
    </location>
</feature>
<dbReference type="Proteomes" id="UP001165962">
    <property type="component" value="Unassembled WGS sequence"/>
</dbReference>
<feature type="domain" description="SLH" evidence="7">
    <location>
        <begin position="1964"/>
        <end position="2027"/>
    </location>
</feature>
<dbReference type="PROSITE" id="PS50853">
    <property type="entry name" value="FN3"/>
    <property type="match status" value="2"/>
</dbReference>
<comment type="caution">
    <text evidence="8">The sequence shown here is derived from an EMBL/GenBank/DDBJ whole genome shotgun (WGS) entry which is preliminary data.</text>
</comment>
<dbReference type="SMART" id="SM00656">
    <property type="entry name" value="Amb_all"/>
    <property type="match status" value="1"/>
</dbReference>
<dbReference type="InterPro" id="IPR012334">
    <property type="entry name" value="Pectin_lyas_fold"/>
</dbReference>
<evidence type="ECO:0000256" key="3">
    <source>
        <dbReference type="RuleBase" id="RU361173"/>
    </source>
</evidence>
<evidence type="ECO:0000256" key="2">
    <source>
        <dbReference type="ARBA" id="ARBA00023239"/>
    </source>
</evidence>
<dbReference type="Gene3D" id="2.60.40.10">
    <property type="entry name" value="Immunoglobulins"/>
    <property type="match status" value="3"/>
</dbReference>
<keyword evidence="5" id="KW-0732">Signal</keyword>
<sequence length="2092" mass="225134">MIVVKRVVNILISVLLVLSMFPTIGFAATGDDVAAPTGTMPTSTTRAGTWFETAYATWTGKSVGGYRAYVRTLGANDWRDNSPIAGWLVDWKEVDAQLVRKVDPARNTWRVDIPGLPKGEYEIQVRGADGTTVLHTFTDLKTWSFPRNGAAFVPSNANTFEGSHTFAPNGAIGGYLPDGRVDPNAIIIYVTHENMRETLPSNVFSAGRGSTANARTPLVIRFLGTVGSFETVNSTVANSGTVGPTWLNSNRMIQVGQGNGNVTIEGIGPDTTIFGWGISTSGAHNVEFRNLRFDQWYDDAIKINGVNTTIRASNVWVHNCTFGYGQNKHLALNQDPDQAKGDGATDVSNHARNYTVSYNKYAGSSKVLLIGGGTTSISAHYGTLHHNWFLGSEERTPRVRNARVHAFNNLFEDIQGHPYHDTLLDRNTGYGIGAAHNATIWAEGNIFDNVNFPFLRSRQGHARGNDPIDSTTGSGSNHFFGDAPGFIITREDVTEGDFPNSVDGFRRSSDYMTGLTETDLQHLRDAALSLQPNVLDEASRKYFDPKLDIGVVVAAGSTTTNPNMSTTPPAQLDWSFRPNRSGVWPTETPEQVEALRNEIETYTGAMPALAPDSAPAAPAISSVKINDEVRSAFGEPTSFIPAPGKIVVYKDTFTIDWVSKDVSTDHYEIQWDKGSNNWETIGTVQASSRPNTFISQKIDQFANWKAILAQADSREATYAFRIKAVNSFGESDWSDIYAINGDDLLVMFDTNGGSAVDPQRVHVGDAITVPARPKKDGWVFVGWYTDKTTRVHMWDFLNEKVAGSVVLHAKWVQVDETHRLLNAYASAEELEGPYVAATLQTLGTLSANQRELTLPAGTTVYVAPGVYWTDLTYKEGGVIAGPNIGLSILGENISFIGLTEDATDAIISGNRGEGGATGLGATGSWYSLGISSGFHGENVTIANYAQEDLVYPRDPSQNMNKRIDSKNHAEVLTRANGTGAPDKLYFKNTRFVGYLNMMLGLAPTRAYFLDSFFQLTDDSIFAGGVNVYENSTFHFFGNHPSVSGAGNGGINVLLGSKIIGMPQMTSTDLYLAKQSNAIGPNANGIFAIIDTEFTGRIESVEWENVVREDARHFVSNNTIGDGKTPLLISPSQPQTSVTLTGNTLGAFKVGEEYNVYNLLKGKDGWDPKGQYNAEWASYANLPYRFLVGATGKIMYSDKADNTNRAVLTPAPSPADSVDVKNTVWSYDTSLLNGTVDAATGVITLTAKPNNTGAIVKTIVTGTLPSGISAGATLDIRPTAVPAPVVKEPAIDISESLATLRYTLDQLGYKDTSVIEWYRETGSDTTNGIHIGTMRNDANEFFVDDPYKNYALNKYDVGYYLRAVITPKYEFSSAGAPVTVYTQRAVTAADVTETSLYTDFKNLYFTHEDNTPTKGRWFFDRVSGTGVPWGWGIGSNGTDKIWGLQSNSNGTNTRFVFGQPGSYGDMSLILNYSTSKVEGQGFGGNGQFMDIYVKYDPATRKGYGLRVERTAAGGSNATIWTLYKYDGTDQTPLSEPLKTVAFMPKSTITVSVTGSTLRVQASTLSEKTPLQTEQNLPNSVDISWTDETGALDNNILGGFGIRINNSGNSSYEYGNTSTNNTVMLHNVRVDASELASADTTAPVWPVGSTLTASNTTHTGTTLTWTAATDSVGVTGYKIYNGSSLLQTVTSNVYSYAVTELTAGTSYTFSVKAVDDGNNLSEARTVNVTTLASTDTTAPVWSTGSTFAASNTTQTGTTLTWTAATDNVGVTGYNVHQGSTPLTTATSAVNSYNVTGLTAGTTYTFAIQAGDAAGNWSTSGPSVTVITELYRPRSNAATPASPSAPETPSAPQTPAEPATPASPSAPETPASVVVTTTPGQPVFDLSKPESVSLLKKVLEEKIRSSNESVTFEDVSDHWSAESIHVFSKLGVVNGYENGTFKPDTPITRGEFAAIVVKTFNIGTGELKATQFSDINESWAKEAILALASNGIINGYEDGTFYPEANITRAEMIAMIARIINLTTVQGTSSAAFTDIGDSWNKDQIEAAAKAGIINGAGEGSFAPDKNSTRAEALTVLLRSLKLNPEIASLIDSLK</sequence>
<feature type="domain" description="SLH" evidence="7">
    <location>
        <begin position="1904"/>
        <end position="1963"/>
    </location>
</feature>
<gene>
    <name evidence="8" type="ORF">G9U52_28030</name>
</gene>
<name>A0ABX0JFJ5_9BACL</name>
<evidence type="ECO:0000256" key="1">
    <source>
        <dbReference type="ARBA" id="ARBA00004196"/>
    </source>
</evidence>
<dbReference type="Pfam" id="PF00395">
    <property type="entry name" value="SLH"/>
    <property type="match status" value="3"/>
</dbReference>
<evidence type="ECO:0000259" key="6">
    <source>
        <dbReference type="PROSITE" id="PS50853"/>
    </source>
</evidence>
<feature type="region of interest" description="Disordered" evidence="4">
    <location>
        <begin position="1832"/>
        <end position="1875"/>
    </location>
</feature>
<dbReference type="SUPFAM" id="SSF49265">
    <property type="entry name" value="Fibronectin type III"/>
    <property type="match status" value="1"/>
</dbReference>
<dbReference type="Pfam" id="PF00544">
    <property type="entry name" value="Pectate_lyase_4"/>
    <property type="match status" value="1"/>
</dbReference>
<dbReference type="Gene3D" id="2.160.20.10">
    <property type="entry name" value="Single-stranded right-handed beta-helix, Pectin lyase-like"/>
    <property type="match status" value="2"/>
</dbReference>
<keyword evidence="3" id="KW-0624">Polysaccharide degradation</keyword>
<dbReference type="EMBL" id="JAAOIW010000013">
    <property type="protein sequence ID" value="NHN33672.1"/>
    <property type="molecule type" value="Genomic_DNA"/>
</dbReference>
<keyword evidence="2 3" id="KW-0456">Lyase</keyword>
<dbReference type="InterPro" id="IPR002022">
    <property type="entry name" value="Pec_lyase"/>
</dbReference>
<evidence type="ECO:0000256" key="5">
    <source>
        <dbReference type="SAM" id="SignalP"/>
    </source>
</evidence>
<dbReference type="InterPro" id="IPR011050">
    <property type="entry name" value="Pectin_lyase_fold/virulence"/>
</dbReference>
<dbReference type="InterPro" id="IPR013783">
    <property type="entry name" value="Ig-like_fold"/>
</dbReference>
<accession>A0ABX0JFJ5</accession>
<feature type="domain" description="Fibronectin type-III" evidence="6">
    <location>
        <begin position="1741"/>
        <end position="1828"/>
    </location>
</feature>
<dbReference type="Gene3D" id="2.60.40.4270">
    <property type="entry name" value="Listeria-Bacteroides repeat domain"/>
    <property type="match status" value="1"/>
</dbReference>
<dbReference type="PANTHER" id="PTHR43308:SF5">
    <property type="entry name" value="S-LAYER PROTEIN _ PEPTIDOGLYCAN ENDO-BETA-N-ACETYLGLUCOSAMINIDASE"/>
    <property type="match status" value="1"/>
</dbReference>
<dbReference type="Pfam" id="PF00041">
    <property type="entry name" value="fn3"/>
    <property type="match status" value="2"/>
</dbReference>
<dbReference type="SUPFAM" id="SSF51126">
    <property type="entry name" value="Pectin lyase-like"/>
    <property type="match status" value="2"/>
</dbReference>
<reference evidence="8" key="1">
    <citation type="submission" date="2020-03" db="EMBL/GenBank/DDBJ databases">
        <title>Draft sequencing of Paenibacilllus sp. S3N08.</title>
        <authorList>
            <person name="Kim D.-U."/>
        </authorList>
    </citation>
    <scope>NUCLEOTIDE SEQUENCE</scope>
    <source>
        <strain evidence="8">S3N08</strain>
    </source>
</reference>
<dbReference type="InterPro" id="IPR036116">
    <property type="entry name" value="FN3_sf"/>
</dbReference>
<dbReference type="PROSITE" id="PS51272">
    <property type="entry name" value="SLH"/>
    <property type="match status" value="3"/>
</dbReference>
<dbReference type="PANTHER" id="PTHR43308">
    <property type="entry name" value="OUTER MEMBRANE PROTEIN ALPHA-RELATED"/>
    <property type="match status" value="1"/>
</dbReference>
<dbReference type="SMART" id="SM00060">
    <property type="entry name" value="FN3"/>
    <property type="match status" value="3"/>
</dbReference>
<evidence type="ECO:0000313" key="8">
    <source>
        <dbReference type="EMBL" id="NHN33672.1"/>
    </source>
</evidence>
<dbReference type="InterPro" id="IPR003961">
    <property type="entry name" value="FN3_dom"/>
</dbReference>
<dbReference type="RefSeq" id="WP_166153980.1">
    <property type="nucleotide sequence ID" value="NZ_JAAOIW010000013.1"/>
</dbReference>
<keyword evidence="9" id="KW-1185">Reference proteome</keyword>
<dbReference type="InterPro" id="IPR013378">
    <property type="entry name" value="InlB-like_B-rpt"/>
</dbReference>
<dbReference type="InterPro" id="IPR051465">
    <property type="entry name" value="Cell_Envelope_Struct_Comp"/>
</dbReference>
<organism evidence="8 9">
    <name type="scientific">Paenibacillus agricola</name>
    <dbReference type="NCBI Taxonomy" id="2716264"/>
    <lineage>
        <taxon>Bacteria</taxon>
        <taxon>Bacillati</taxon>
        <taxon>Bacillota</taxon>
        <taxon>Bacilli</taxon>
        <taxon>Bacillales</taxon>
        <taxon>Paenibacillaceae</taxon>
        <taxon>Paenibacillus</taxon>
    </lineage>
</organism>
<dbReference type="InterPro" id="IPR042229">
    <property type="entry name" value="Listeria/Bacterioides_rpt_sf"/>
</dbReference>
<dbReference type="InterPro" id="IPR001119">
    <property type="entry name" value="SLH_dom"/>
</dbReference>
<keyword evidence="3" id="KW-0964">Secreted</keyword>
<evidence type="ECO:0000256" key="4">
    <source>
        <dbReference type="SAM" id="MobiDB-lite"/>
    </source>
</evidence>
<feature type="chain" id="PRO_5046678313" evidence="5">
    <location>
        <begin position="28"/>
        <end position="2092"/>
    </location>
</feature>
<comment type="subcellular location">
    <subcellularLocation>
        <location evidence="1">Cell envelope</location>
    </subcellularLocation>
    <subcellularLocation>
        <location evidence="3">Secreted</location>
    </subcellularLocation>
</comment>
<dbReference type="NCBIfam" id="TIGR02543">
    <property type="entry name" value="List_Bact_rpt"/>
    <property type="match status" value="1"/>
</dbReference>
<comment type="similarity">
    <text evidence="3">Belongs to the polysaccharide lyase 1 family.</text>
</comment>
<feature type="signal peptide" evidence="5">
    <location>
        <begin position="1"/>
        <end position="27"/>
    </location>
</feature>